<dbReference type="InterPro" id="IPR013520">
    <property type="entry name" value="Ribonucl_H"/>
</dbReference>
<protein>
    <submittedName>
        <fullName evidence="6">DNA polymerase-3 subunit epsilon</fullName>
    </submittedName>
</protein>
<dbReference type="EMBL" id="SOAU01000001">
    <property type="protein sequence ID" value="TDT17629.1"/>
    <property type="molecule type" value="Genomic_DNA"/>
</dbReference>
<feature type="domain" description="Exonuclease" evidence="5">
    <location>
        <begin position="30"/>
        <end position="198"/>
    </location>
</feature>
<accession>A0A4R7I3V1</accession>
<dbReference type="FunFam" id="3.30.420.10:FF:000045">
    <property type="entry name" value="3'-5' exonuclease DinG"/>
    <property type="match status" value="1"/>
</dbReference>
<comment type="caution">
    <text evidence="6">The sequence shown here is derived from an EMBL/GenBank/DDBJ whole genome shotgun (WGS) entry which is preliminary data.</text>
</comment>
<keyword evidence="2" id="KW-0378">Hydrolase</keyword>
<dbReference type="AlphaFoldDB" id="A0A4R7I3V1"/>
<dbReference type="PANTHER" id="PTHR30231">
    <property type="entry name" value="DNA POLYMERASE III SUBUNIT EPSILON"/>
    <property type="match status" value="1"/>
</dbReference>
<dbReference type="GO" id="GO:0003676">
    <property type="term" value="F:nucleic acid binding"/>
    <property type="evidence" value="ECO:0007669"/>
    <property type="project" value="InterPro"/>
</dbReference>
<keyword evidence="3" id="KW-0269">Exonuclease</keyword>
<dbReference type="OrthoDB" id="190275at2"/>
<keyword evidence="7" id="KW-1185">Reference proteome</keyword>
<evidence type="ECO:0000313" key="7">
    <source>
        <dbReference type="Proteomes" id="UP000294558"/>
    </source>
</evidence>
<keyword evidence="1" id="KW-0540">Nuclease</keyword>
<reference evidence="6 7" key="1">
    <citation type="submission" date="2019-03" db="EMBL/GenBank/DDBJ databases">
        <title>Sequencing the genomes of 1000 actinobacteria strains.</title>
        <authorList>
            <person name="Klenk H.-P."/>
        </authorList>
    </citation>
    <scope>NUCLEOTIDE SEQUENCE [LARGE SCALE GENOMIC DNA]</scope>
    <source>
        <strain evidence="6 7">DSM 18936</strain>
    </source>
</reference>
<dbReference type="InterPro" id="IPR036397">
    <property type="entry name" value="RNaseH_sf"/>
</dbReference>
<evidence type="ECO:0000259" key="5">
    <source>
        <dbReference type="SMART" id="SM00479"/>
    </source>
</evidence>
<dbReference type="Gene3D" id="3.30.420.10">
    <property type="entry name" value="Ribonuclease H-like superfamily/Ribonuclease H"/>
    <property type="match status" value="1"/>
</dbReference>
<dbReference type="Proteomes" id="UP000294558">
    <property type="component" value="Unassembled WGS sequence"/>
</dbReference>
<evidence type="ECO:0000256" key="1">
    <source>
        <dbReference type="ARBA" id="ARBA00022722"/>
    </source>
</evidence>
<organism evidence="6 7">
    <name type="scientific">Ilumatobacter fluminis</name>
    <dbReference type="NCBI Taxonomy" id="467091"/>
    <lineage>
        <taxon>Bacteria</taxon>
        <taxon>Bacillati</taxon>
        <taxon>Actinomycetota</taxon>
        <taxon>Acidimicrobiia</taxon>
        <taxon>Acidimicrobiales</taxon>
        <taxon>Ilumatobacteraceae</taxon>
        <taxon>Ilumatobacter</taxon>
    </lineage>
</organism>
<proteinExistence type="predicted"/>
<evidence type="ECO:0000313" key="6">
    <source>
        <dbReference type="EMBL" id="TDT17629.1"/>
    </source>
</evidence>
<evidence type="ECO:0000256" key="4">
    <source>
        <dbReference type="SAM" id="MobiDB-lite"/>
    </source>
</evidence>
<dbReference type="GO" id="GO:0008408">
    <property type="term" value="F:3'-5' exonuclease activity"/>
    <property type="evidence" value="ECO:0007669"/>
    <property type="project" value="TreeGrafter"/>
</dbReference>
<evidence type="ECO:0000256" key="3">
    <source>
        <dbReference type="ARBA" id="ARBA00022839"/>
    </source>
</evidence>
<dbReference type="InterPro" id="IPR012337">
    <property type="entry name" value="RNaseH-like_sf"/>
</dbReference>
<dbReference type="SUPFAM" id="SSF53098">
    <property type="entry name" value="Ribonuclease H-like"/>
    <property type="match status" value="1"/>
</dbReference>
<feature type="region of interest" description="Disordered" evidence="4">
    <location>
        <begin position="1"/>
        <end position="23"/>
    </location>
</feature>
<evidence type="ECO:0000256" key="2">
    <source>
        <dbReference type="ARBA" id="ARBA00022801"/>
    </source>
</evidence>
<name>A0A4R7I3V1_9ACTN</name>
<dbReference type="Pfam" id="PF00929">
    <property type="entry name" value="RNase_T"/>
    <property type="match status" value="1"/>
</dbReference>
<dbReference type="SMART" id="SM00479">
    <property type="entry name" value="EXOIII"/>
    <property type="match status" value="1"/>
</dbReference>
<dbReference type="PANTHER" id="PTHR30231:SF4">
    <property type="entry name" value="PROTEIN NEN2"/>
    <property type="match status" value="1"/>
</dbReference>
<gene>
    <name evidence="6" type="ORF">BDK89_3240</name>
</gene>
<dbReference type="GO" id="GO:0005829">
    <property type="term" value="C:cytosol"/>
    <property type="evidence" value="ECO:0007669"/>
    <property type="project" value="TreeGrafter"/>
</dbReference>
<dbReference type="CDD" id="cd06127">
    <property type="entry name" value="DEDDh"/>
    <property type="match status" value="1"/>
</dbReference>
<sequence length="210" mass="23486">MSHPPVRLDGVVTADDRPDEPSSVDGALPVFSVVDIETSGLSTSRHRILQIAVARVDDGEVVDEWSSLVKLKWPWQRVGPRRVHGISRRDLKGAPDATSVLAEFAARTDGTVLVAHNMSFDWGFIERAARAYRVDLTPPPRVCTLWLSRRLDPDRRQSHRLADLCDRYGIDNDRPHDARFDARATALVLPKLLADHGITDAHGLAPFYER</sequence>